<gene>
    <name evidence="2" type="ORF">PCOR1329_LOCUS46943</name>
</gene>
<dbReference type="SUPFAM" id="SSF50249">
    <property type="entry name" value="Nucleic acid-binding proteins"/>
    <property type="match status" value="1"/>
</dbReference>
<evidence type="ECO:0000313" key="2">
    <source>
        <dbReference type="EMBL" id="CAK0856569.1"/>
    </source>
</evidence>
<dbReference type="InterPro" id="IPR012340">
    <property type="entry name" value="NA-bd_OB-fold"/>
</dbReference>
<dbReference type="InterPro" id="IPR002059">
    <property type="entry name" value="CSP_DNA-bd"/>
</dbReference>
<organism evidence="2 3">
    <name type="scientific">Prorocentrum cordatum</name>
    <dbReference type="NCBI Taxonomy" id="2364126"/>
    <lineage>
        <taxon>Eukaryota</taxon>
        <taxon>Sar</taxon>
        <taxon>Alveolata</taxon>
        <taxon>Dinophyceae</taxon>
        <taxon>Prorocentrales</taxon>
        <taxon>Prorocentraceae</taxon>
        <taxon>Prorocentrum</taxon>
    </lineage>
</organism>
<dbReference type="SMART" id="SM00357">
    <property type="entry name" value="CSP"/>
    <property type="match status" value="1"/>
</dbReference>
<keyword evidence="3" id="KW-1185">Reference proteome</keyword>
<accession>A0ABN9UD54</accession>
<dbReference type="CDD" id="cd04458">
    <property type="entry name" value="CSP_CDS"/>
    <property type="match status" value="1"/>
</dbReference>
<dbReference type="Proteomes" id="UP001189429">
    <property type="component" value="Unassembled WGS sequence"/>
</dbReference>
<dbReference type="InterPro" id="IPR011129">
    <property type="entry name" value="CSD"/>
</dbReference>
<comment type="caution">
    <text evidence="2">The sequence shown here is derived from an EMBL/GenBank/DDBJ whole genome shotgun (WGS) entry which is preliminary data.</text>
</comment>
<dbReference type="EMBL" id="CAUYUJ010015649">
    <property type="protein sequence ID" value="CAK0856569.1"/>
    <property type="molecule type" value="Genomic_DNA"/>
</dbReference>
<dbReference type="PROSITE" id="PS51857">
    <property type="entry name" value="CSD_2"/>
    <property type="match status" value="1"/>
</dbReference>
<name>A0ABN9UD54_9DINO</name>
<dbReference type="Pfam" id="PF00313">
    <property type="entry name" value="CSD"/>
    <property type="match status" value="1"/>
</dbReference>
<sequence>MAAPPQLVYSVPPVPQVTAVPRVVTARPRLAPEVPQGAAAGRRYEGTINQFRAEKGFGFIRCEELRQGAFPEKDVFLHRLQILNFKEGDQVSFTLIRLLNKDGKPQATQLGLPGQGPAAVKAQPSVQFVQQAAFGAPVVARPANPPPPAPPLAAVPRVPAAAAEAWDKHEVDVPVDVVPKLLGPVFVDLKQRAGNDISISLADSQGEGPVRKVVVQGPPMSASIGACLLLQQVAELI</sequence>
<proteinExistence type="predicted"/>
<evidence type="ECO:0000259" key="1">
    <source>
        <dbReference type="PROSITE" id="PS51857"/>
    </source>
</evidence>
<feature type="domain" description="CSD" evidence="1">
    <location>
        <begin position="43"/>
        <end position="112"/>
    </location>
</feature>
<dbReference type="Gene3D" id="2.40.50.140">
    <property type="entry name" value="Nucleic acid-binding proteins"/>
    <property type="match status" value="1"/>
</dbReference>
<reference evidence="2" key="1">
    <citation type="submission" date="2023-10" db="EMBL/GenBank/DDBJ databases">
        <authorList>
            <person name="Chen Y."/>
            <person name="Shah S."/>
            <person name="Dougan E. K."/>
            <person name="Thang M."/>
            <person name="Chan C."/>
        </authorList>
    </citation>
    <scope>NUCLEOTIDE SEQUENCE [LARGE SCALE GENOMIC DNA]</scope>
</reference>
<evidence type="ECO:0000313" key="3">
    <source>
        <dbReference type="Proteomes" id="UP001189429"/>
    </source>
</evidence>
<protein>
    <recommendedName>
        <fullName evidence="1">CSD domain-containing protein</fullName>
    </recommendedName>
</protein>